<evidence type="ECO:0000313" key="2">
    <source>
        <dbReference type="EMBL" id="CUA71542.1"/>
    </source>
</evidence>
<dbReference type="GO" id="GO:0016788">
    <property type="term" value="F:hydrolase activity, acting on ester bonds"/>
    <property type="evidence" value="ECO:0007669"/>
    <property type="project" value="InterPro"/>
</dbReference>
<accession>A0A0K6FZY2</accession>
<dbReference type="Pfam" id="PF00657">
    <property type="entry name" value="Lipase_GDSL"/>
    <property type="match status" value="1"/>
</dbReference>
<reference evidence="2 3" key="1">
    <citation type="submission" date="2015-07" db="EMBL/GenBank/DDBJ databases">
        <authorList>
            <person name="Noorani M."/>
        </authorList>
    </citation>
    <scope>NUCLEOTIDE SEQUENCE [LARGE SCALE GENOMIC DNA]</scope>
    <source>
        <strain evidence="2">BBA 69670</strain>
    </source>
</reference>
<keyword evidence="1" id="KW-0732">Signal</keyword>
<dbReference type="AlphaFoldDB" id="A0A0K6FZY2"/>
<dbReference type="InterPro" id="IPR001087">
    <property type="entry name" value="GDSL"/>
</dbReference>
<organism evidence="2 3">
    <name type="scientific">Rhizoctonia solani</name>
    <dbReference type="NCBI Taxonomy" id="456999"/>
    <lineage>
        <taxon>Eukaryota</taxon>
        <taxon>Fungi</taxon>
        <taxon>Dikarya</taxon>
        <taxon>Basidiomycota</taxon>
        <taxon>Agaricomycotina</taxon>
        <taxon>Agaricomycetes</taxon>
        <taxon>Cantharellales</taxon>
        <taxon>Ceratobasidiaceae</taxon>
        <taxon>Rhizoctonia</taxon>
    </lineage>
</organism>
<proteinExistence type="predicted"/>
<protein>
    <recommendedName>
        <fullName evidence="4">Carbohydrate esterase family 16 protein</fullName>
    </recommendedName>
</protein>
<gene>
    <name evidence="2" type="ORF">RSOLAG22IIIB_04661</name>
</gene>
<dbReference type="SUPFAM" id="SSF52266">
    <property type="entry name" value="SGNH hydrolase"/>
    <property type="match status" value="1"/>
</dbReference>
<feature type="signal peptide" evidence="1">
    <location>
        <begin position="1"/>
        <end position="21"/>
    </location>
</feature>
<dbReference type="EMBL" id="CYGV01001245">
    <property type="protein sequence ID" value="CUA71542.1"/>
    <property type="molecule type" value="Genomic_DNA"/>
</dbReference>
<feature type="chain" id="PRO_5005502830" description="Carbohydrate esterase family 16 protein" evidence="1">
    <location>
        <begin position="22"/>
        <end position="331"/>
    </location>
</feature>
<evidence type="ECO:0000256" key="1">
    <source>
        <dbReference type="SAM" id="SignalP"/>
    </source>
</evidence>
<evidence type="ECO:0000313" key="3">
    <source>
        <dbReference type="Proteomes" id="UP000044841"/>
    </source>
</evidence>
<sequence>MSLPGLKFILGTLLLVAVGLAERNDGIKLVIGPTCGKLTTAGNVTDANHGLQGLKKYKTIVSFGDSYTAGGVKDGSPLAPPVIIAPSPKAGGRTTNGPVWIENIANDIGARFMDYAVGGAVTDRTLWPSKASNWDFVQEVDIFLSQNNTLNPSNTLYTVYFGIKCAYDSIIATKLDFLHISDFAASHKDGPANLPLAAQVILDKIQLLSSPPTNARSFLITDSYGYGTHEASGEAFKKKVFNGIASLQSRIPNLKFGFVDFAYLWDAVRGPTPGYAAFGYMDIGSCTLNSSTIEGACEDPNHTFYWIPNHPSKQTHRIMADYVEAALEKCL</sequence>
<dbReference type="InterPro" id="IPR036514">
    <property type="entry name" value="SGNH_hydro_sf"/>
</dbReference>
<evidence type="ECO:0008006" key="4">
    <source>
        <dbReference type="Google" id="ProtNLM"/>
    </source>
</evidence>
<name>A0A0K6FZY2_9AGAM</name>
<keyword evidence="3" id="KW-1185">Reference proteome</keyword>
<dbReference type="Gene3D" id="3.40.50.1110">
    <property type="entry name" value="SGNH hydrolase"/>
    <property type="match status" value="1"/>
</dbReference>
<dbReference type="Proteomes" id="UP000044841">
    <property type="component" value="Unassembled WGS sequence"/>
</dbReference>